<dbReference type="Pfam" id="PF00069">
    <property type="entry name" value="Pkinase"/>
    <property type="match status" value="1"/>
</dbReference>
<dbReference type="PROSITE" id="PS50011">
    <property type="entry name" value="PROTEIN_KINASE_DOM"/>
    <property type="match status" value="1"/>
</dbReference>
<name>A0A1I8BR69_MELHA</name>
<organism evidence="2 3">
    <name type="scientific">Meloidogyne hapla</name>
    <name type="common">Root-knot nematode worm</name>
    <dbReference type="NCBI Taxonomy" id="6305"/>
    <lineage>
        <taxon>Eukaryota</taxon>
        <taxon>Metazoa</taxon>
        <taxon>Ecdysozoa</taxon>
        <taxon>Nematoda</taxon>
        <taxon>Chromadorea</taxon>
        <taxon>Rhabditida</taxon>
        <taxon>Tylenchina</taxon>
        <taxon>Tylenchomorpha</taxon>
        <taxon>Tylenchoidea</taxon>
        <taxon>Meloidogynidae</taxon>
        <taxon>Meloidogyninae</taxon>
        <taxon>Meloidogyne</taxon>
    </lineage>
</organism>
<protein>
    <submittedName>
        <fullName evidence="3">Protein kinase domain-containing protein</fullName>
    </submittedName>
</protein>
<proteinExistence type="predicted"/>
<dbReference type="PANTHER" id="PTHR45756:SF1">
    <property type="entry name" value="PROTEIN KINASE DOMAIN CONTAINING PROTEIN"/>
    <property type="match status" value="1"/>
</dbReference>
<evidence type="ECO:0000313" key="2">
    <source>
        <dbReference type="Proteomes" id="UP000095281"/>
    </source>
</evidence>
<dbReference type="PANTHER" id="PTHR45756">
    <property type="entry name" value="PALMITOYLTRANSFERASE"/>
    <property type="match status" value="1"/>
</dbReference>
<dbReference type="Proteomes" id="UP000095281">
    <property type="component" value="Unplaced"/>
</dbReference>
<dbReference type="SUPFAM" id="SSF56112">
    <property type="entry name" value="Protein kinase-like (PK-like)"/>
    <property type="match status" value="1"/>
</dbReference>
<evidence type="ECO:0000313" key="3">
    <source>
        <dbReference type="WBParaSite" id="MhA1_Contig497.frz3.gene2"/>
    </source>
</evidence>
<reference evidence="3" key="1">
    <citation type="submission" date="2016-11" db="UniProtKB">
        <authorList>
            <consortium name="WormBaseParasite"/>
        </authorList>
    </citation>
    <scope>IDENTIFICATION</scope>
</reference>
<sequence>MSIVLELGSENLIAYYAKNKNGENDVKLLTKILISAAEALAQFHTHAIHLDIKPENFVRSREKIQGGSPVFKLIDFGTSELTETFTKKITREVLGTDMYMAPEIDNPISTKADTYSFGVMIYKLLYSISQHIGNKDECELGKLGADFERLDHLIKAKECNSFDHEKEQLIEVENNEKPLKRC</sequence>
<dbReference type="Gene3D" id="1.10.510.10">
    <property type="entry name" value="Transferase(Phosphotransferase) domain 1"/>
    <property type="match status" value="1"/>
</dbReference>
<dbReference type="InterPro" id="IPR000719">
    <property type="entry name" value="Prot_kinase_dom"/>
</dbReference>
<dbReference type="WBParaSite" id="MhA1_Contig497.frz3.gene2">
    <property type="protein sequence ID" value="MhA1_Contig497.frz3.gene2"/>
    <property type="gene ID" value="MhA1_Contig497.frz3.gene2"/>
</dbReference>
<evidence type="ECO:0000259" key="1">
    <source>
        <dbReference type="PROSITE" id="PS50011"/>
    </source>
</evidence>
<dbReference type="GO" id="GO:0004672">
    <property type="term" value="F:protein kinase activity"/>
    <property type="evidence" value="ECO:0007669"/>
    <property type="project" value="InterPro"/>
</dbReference>
<dbReference type="InterPro" id="IPR011009">
    <property type="entry name" value="Kinase-like_dom_sf"/>
</dbReference>
<accession>A0A1I8BR69</accession>
<feature type="domain" description="Protein kinase" evidence="1">
    <location>
        <begin position="1"/>
        <end position="182"/>
    </location>
</feature>
<dbReference type="InterPro" id="IPR053215">
    <property type="entry name" value="TKL_Ser/Thr_kinase"/>
</dbReference>
<keyword evidence="2" id="KW-1185">Reference proteome</keyword>
<dbReference type="AlphaFoldDB" id="A0A1I8BR69"/>
<dbReference type="GO" id="GO:0005524">
    <property type="term" value="F:ATP binding"/>
    <property type="evidence" value="ECO:0007669"/>
    <property type="project" value="InterPro"/>
</dbReference>